<keyword evidence="2" id="KW-1185">Reference proteome</keyword>
<proteinExistence type="predicted"/>
<dbReference type="PANTHER" id="PTHR34309">
    <property type="entry name" value="SLR1406 PROTEIN"/>
    <property type="match status" value="1"/>
</dbReference>
<name>A0A7Y0E2Z8_9PROT</name>
<accession>A0A7Y0E2Z8</accession>
<dbReference type="Pfam" id="PF03928">
    <property type="entry name" value="HbpS-like"/>
    <property type="match status" value="1"/>
</dbReference>
<dbReference type="EMBL" id="JABBNT010000005">
    <property type="protein sequence ID" value="NMM46256.1"/>
    <property type="molecule type" value="Genomic_DNA"/>
</dbReference>
<gene>
    <name evidence="1" type="ORF">HH303_17325</name>
</gene>
<sequence>MVAGTLMGAGITFGGGVASAQDAVYEVKVMTPEMALSLAQATLEACRAKGYQVAVAVVDRFGIPQVLLRDRIAGAHTPDTATRKAWTAVSFRTDTQDLTGTTGPDSDGYGLRQITNALVLGGGIVVEAQGSVLGGIGVSGAPGGAMDHECAKEGLESLAMELEF</sequence>
<comment type="caution">
    <text evidence="1">The sequence shown here is derived from an EMBL/GenBank/DDBJ whole genome shotgun (WGS) entry which is preliminary data.</text>
</comment>
<dbReference type="Gene3D" id="3.30.450.150">
    <property type="entry name" value="Haem-degrading domain"/>
    <property type="match status" value="1"/>
</dbReference>
<organism evidence="1 2">
    <name type="scientific">Pacificispira spongiicola</name>
    <dbReference type="NCBI Taxonomy" id="2729598"/>
    <lineage>
        <taxon>Bacteria</taxon>
        <taxon>Pseudomonadati</taxon>
        <taxon>Pseudomonadota</taxon>
        <taxon>Alphaproteobacteria</taxon>
        <taxon>Rhodospirillales</taxon>
        <taxon>Rhodospirillaceae</taxon>
        <taxon>Pacificispira</taxon>
    </lineage>
</organism>
<dbReference type="PANTHER" id="PTHR34309:SF10">
    <property type="entry name" value="SLR1406 PROTEIN"/>
    <property type="match status" value="1"/>
</dbReference>
<evidence type="ECO:0000313" key="2">
    <source>
        <dbReference type="Proteomes" id="UP000539372"/>
    </source>
</evidence>
<protein>
    <submittedName>
        <fullName evidence="1">Heme-binding protein</fullName>
    </submittedName>
</protein>
<reference evidence="1 2" key="1">
    <citation type="submission" date="2020-04" db="EMBL/GenBank/DDBJ databases">
        <title>Rhodospirillaceae bacterium KN72 isolated from deep sea.</title>
        <authorList>
            <person name="Zhang D.-C."/>
        </authorList>
    </citation>
    <scope>NUCLEOTIDE SEQUENCE [LARGE SCALE GENOMIC DNA]</scope>
    <source>
        <strain evidence="1 2">KN72</strain>
    </source>
</reference>
<dbReference type="SUPFAM" id="SSF143744">
    <property type="entry name" value="GlcG-like"/>
    <property type="match status" value="1"/>
</dbReference>
<evidence type="ECO:0000313" key="1">
    <source>
        <dbReference type="EMBL" id="NMM46256.1"/>
    </source>
</evidence>
<dbReference type="Proteomes" id="UP000539372">
    <property type="component" value="Unassembled WGS sequence"/>
</dbReference>
<dbReference type="InterPro" id="IPR005624">
    <property type="entry name" value="PduO/GlcC-like"/>
</dbReference>
<dbReference type="InterPro" id="IPR052517">
    <property type="entry name" value="GlcG_carb_metab_protein"/>
</dbReference>
<dbReference type="AlphaFoldDB" id="A0A7Y0E2Z8"/>
<dbReference type="InterPro" id="IPR038084">
    <property type="entry name" value="PduO/GlcC-like_sf"/>
</dbReference>